<dbReference type="Gene3D" id="2.60.120.10">
    <property type="entry name" value="Jelly Rolls"/>
    <property type="match status" value="1"/>
</dbReference>
<dbReference type="InterPro" id="IPR003313">
    <property type="entry name" value="AraC-bd"/>
</dbReference>
<dbReference type="Proteomes" id="UP000325218">
    <property type="component" value="Unassembled WGS sequence"/>
</dbReference>
<accession>A0A5D0CVI0</accession>
<keyword evidence="2" id="KW-0238">DNA-binding</keyword>
<feature type="domain" description="HTH araC/xylS-type" evidence="4">
    <location>
        <begin position="173"/>
        <end position="271"/>
    </location>
</feature>
<name>A0A5D0CVI0_9BACL</name>
<dbReference type="InterPro" id="IPR020449">
    <property type="entry name" value="Tscrpt_reg_AraC-type_HTH"/>
</dbReference>
<dbReference type="InterPro" id="IPR018060">
    <property type="entry name" value="HTH_AraC"/>
</dbReference>
<dbReference type="SUPFAM" id="SSF46689">
    <property type="entry name" value="Homeodomain-like"/>
    <property type="match status" value="2"/>
</dbReference>
<evidence type="ECO:0000256" key="2">
    <source>
        <dbReference type="ARBA" id="ARBA00023125"/>
    </source>
</evidence>
<dbReference type="InterPro" id="IPR018062">
    <property type="entry name" value="HTH_AraC-typ_CS"/>
</dbReference>
<dbReference type="OrthoDB" id="506156at2"/>
<gene>
    <name evidence="5" type="ORF">FRY98_09335</name>
</gene>
<keyword evidence="6" id="KW-1185">Reference proteome</keyword>
<dbReference type="PROSITE" id="PS01124">
    <property type="entry name" value="HTH_ARAC_FAMILY_2"/>
    <property type="match status" value="1"/>
</dbReference>
<dbReference type="PANTHER" id="PTHR43280">
    <property type="entry name" value="ARAC-FAMILY TRANSCRIPTIONAL REGULATOR"/>
    <property type="match status" value="1"/>
</dbReference>
<proteinExistence type="predicted"/>
<evidence type="ECO:0000256" key="3">
    <source>
        <dbReference type="ARBA" id="ARBA00023163"/>
    </source>
</evidence>
<sequence length="279" mass="32699">MVHVPMLSVEKMKRTGSFDMDFSHMHDTYEIYYLLSGERFYYIHDRVYALQAGDVVFIHKNQLHRTTSKGRNPHERILINFDDASVRPFVEMGPGQLPLFGGESYLLRPSVQEQGRIADLLFLMLREEKEGQLWRMPYLQTLLIQLLILLSRIREGKAEPVKPEFTEPQQRVYRIVEYLNGHYAGPLRLEEIAERFFISTTYLCRIFKQTTGFTVVEYLTYVRVREAQALLVRTDWKITKIAEEAGFDSIAHFGRVFKKITGRSPLQYRKQKKAEPANA</sequence>
<dbReference type="AlphaFoldDB" id="A0A5D0CVI0"/>
<dbReference type="Pfam" id="PF02311">
    <property type="entry name" value="AraC_binding"/>
    <property type="match status" value="1"/>
</dbReference>
<protein>
    <submittedName>
        <fullName evidence="5">AraC family transcriptional regulator</fullName>
    </submittedName>
</protein>
<dbReference type="InterPro" id="IPR014710">
    <property type="entry name" value="RmlC-like_jellyroll"/>
</dbReference>
<organism evidence="5 6">
    <name type="scientific">Paenibacillus faecis</name>
    <dbReference type="NCBI Taxonomy" id="862114"/>
    <lineage>
        <taxon>Bacteria</taxon>
        <taxon>Bacillati</taxon>
        <taxon>Bacillota</taxon>
        <taxon>Bacilli</taxon>
        <taxon>Bacillales</taxon>
        <taxon>Paenibacillaceae</taxon>
        <taxon>Paenibacillus</taxon>
    </lineage>
</organism>
<dbReference type="Pfam" id="PF12833">
    <property type="entry name" value="HTH_18"/>
    <property type="match status" value="1"/>
</dbReference>
<evidence type="ECO:0000256" key="1">
    <source>
        <dbReference type="ARBA" id="ARBA00023015"/>
    </source>
</evidence>
<evidence type="ECO:0000313" key="5">
    <source>
        <dbReference type="EMBL" id="TYA12895.1"/>
    </source>
</evidence>
<comment type="caution">
    <text evidence="5">The sequence shown here is derived from an EMBL/GenBank/DDBJ whole genome shotgun (WGS) entry which is preliminary data.</text>
</comment>
<evidence type="ECO:0000259" key="4">
    <source>
        <dbReference type="PROSITE" id="PS01124"/>
    </source>
</evidence>
<dbReference type="SUPFAM" id="SSF51215">
    <property type="entry name" value="Regulatory protein AraC"/>
    <property type="match status" value="1"/>
</dbReference>
<dbReference type="GO" id="GO:0003700">
    <property type="term" value="F:DNA-binding transcription factor activity"/>
    <property type="evidence" value="ECO:0007669"/>
    <property type="project" value="InterPro"/>
</dbReference>
<dbReference type="RefSeq" id="WP_148451497.1">
    <property type="nucleotide sequence ID" value="NZ_VSDO01000002.1"/>
</dbReference>
<dbReference type="InterPro" id="IPR009057">
    <property type="entry name" value="Homeodomain-like_sf"/>
</dbReference>
<dbReference type="PROSITE" id="PS00041">
    <property type="entry name" value="HTH_ARAC_FAMILY_1"/>
    <property type="match status" value="1"/>
</dbReference>
<dbReference type="Gene3D" id="1.10.10.60">
    <property type="entry name" value="Homeodomain-like"/>
    <property type="match status" value="2"/>
</dbReference>
<keyword evidence="1" id="KW-0805">Transcription regulation</keyword>
<reference evidence="5 6" key="1">
    <citation type="submission" date="2019-08" db="EMBL/GenBank/DDBJ databases">
        <title>Genome sequencing of Paenibacillus faecis DSM 23593(T).</title>
        <authorList>
            <person name="Kook J.-K."/>
            <person name="Park S.-N."/>
            <person name="Lim Y.K."/>
        </authorList>
    </citation>
    <scope>NUCLEOTIDE SEQUENCE [LARGE SCALE GENOMIC DNA]</scope>
    <source>
        <strain evidence="5 6">DSM 23593</strain>
    </source>
</reference>
<dbReference type="InterPro" id="IPR037923">
    <property type="entry name" value="HTH-like"/>
</dbReference>
<keyword evidence="3" id="KW-0804">Transcription</keyword>
<dbReference type="PRINTS" id="PR00032">
    <property type="entry name" value="HTHARAC"/>
</dbReference>
<dbReference type="EMBL" id="VSDO01000002">
    <property type="protein sequence ID" value="TYA12895.1"/>
    <property type="molecule type" value="Genomic_DNA"/>
</dbReference>
<dbReference type="SMART" id="SM00342">
    <property type="entry name" value="HTH_ARAC"/>
    <property type="match status" value="1"/>
</dbReference>
<dbReference type="PANTHER" id="PTHR43280:SF28">
    <property type="entry name" value="HTH-TYPE TRANSCRIPTIONAL ACTIVATOR RHAS"/>
    <property type="match status" value="1"/>
</dbReference>
<evidence type="ECO:0000313" key="6">
    <source>
        <dbReference type="Proteomes" id="UP000325218"/>
    </source>
</evidence>
<dbReference type="GO" id="GO:0043565">
    <property type="term" value="F:sequence-specific DNA binding"/>
    <property type="evidence" value="ECO:0007669"/>
    <property type="project" value="InterPro"/>
</dbReference>